<evidence type="ECO:0000313" key="1">
    <source>
        <dbReference type="EMBL" id="SVC14999.1"/>
    </source>
</evidence>
<protein>
    <submittedName>
        <fullName evidence="1">Uncharacterized protein</fullName>
    </submittedName>
</protein>
<dbReference type="AlphaFoldDB" id="A0A382JTB7"/>
<feature type="non-terminal residue" evidence="1">
    <location>
        <position position="211"/>
    </location>
</feature>
<dbReference type="EMBL" id="UINC01076131">
    <property type="protein sequence ID" value="SVC14999.1"/>
    <property type="molecule type" value="Genomic_DNA"/>
</dbReference>
<feature type="non-terminal residue" evidence="1">
    <location>
        <position position="1"/>
    </location>
</feature>
<gene>
    <name evidence="1" type="ORF">METZ01_LOCUS267853</name>
</gene>
<sequence length="211" mass="24001">VNSSLSVKILPYEYVAPEGFLITPSGGYVFYNSRIDYLRGGRAPVFNPSTGLVPGARLSNFRTNIFSNRPSSSNIMQSVSLEKNENYQYEGELVESTFYQLDMHRWINTQIQKNQLFKTTDIPLSEIAEGTKIFEQTVRDFTTKYGDFFTSNVHSDAFQENRLDDWFDEWKIIGTAAMDAQSEEGKQRLIKAVPEGKSILNANLYKYTGIG</sequence>
<accession>A0A382JTB7</accession>
<name>A0A382JTB7_9ZZZZ</name>
<organism evidence="1">
    <name type="scientific">marine metagenome</name>
    <dbReference type="NCBI Taxonomy" id="408172"/>
    <lineage>
        <taxon>unclassified sequences</taxon>
        <taxon>metagenomes</taxon>
        <taxon>ecological metagenomes</taxon>
    </lineage>
</organism>
<reference evidence="1" key="1">
    <citation type="submission" date="2018-05" db="EMBL/GenBank/DDBJ databases">
        <authorList>
            <person name="Lanie J.A."/>
            <person name="Ng W.-L."/>
            <person name="Kazmierczak K.M."/>
            <person name="Andrzejewski T.M."/>
            <person name="Davidsen T.M."/>
            <person name="Wayne K.J."/>
            <person name="Tettelin H."/>
            <person name="Glass J.I."/>
            <person name="Rusch D."/>
            <person name="Podicherti R."/>
            <person name="Tsui H.-C.T."/>
            <person name="Winkler M.E."/>
        </authorList>
    </citation>
    <scope>NUCLEOTIDE SEQUENCE</scope>
</reference>
<proteinExistence type="predicted"/>